<keyword evidence="1" id="KW-0812">Transmembrane</keyword>
<organism evidence="2 3">
    <name type="scientific">Ameiurus melas</name>
    <name type="common">Black bullhead</name>
    <name type="synonym">Silurus melas</name>
    <dbReference type="NCBI Taxonomy" id="219545"/>
    <lineage>
        <taxon>Eukaryota</taxon>
        <taxon>Metazoa</taxon>
        <taxon>Chordata</taxon>
        <taxon>Craniata</taxon>
        <taxon>Vertebrata</taxon>
        <taxon>Euteleostomi</taxon>
        <taxon>Actinopterygii</taxon>
        <taxon>Neopterygii</taxon>
        <taxon>Teleostei</taxon>
        <taxon>Ostariophysi</taxon>
        <taxon>Siluriformes</taxon>
        <taxon>Ictaluridae</taxon>
        <taxon>Ameiurus</taxon>
    </lineage>
</organism>
<name>A0A7J5ZZE6_AMEME</name>
<evidence type="ECO:0000313" key="3">
    <source>
        <dbReference type="Proteomes" id="UP000593565"/>
    </source>
</evidence>
<dbReference type="Proteomes" id="UP000593565">
    <property type="component" value="Unassembled WGS sequence"/>
</dbReference>
<reference evidence="2 3" key="1">
    <citation type="submission" date="2020-02" db="EMBL/GenBank/DDBJ databases">
        <title>A chromosome-scale genome assembly of the black bullhead catfish (Ameiurus melas).</title>
        <authorList>
            <person name="Wen M."/>
            <person name="Zham M."/>
            <person name="Cabau C."/>
            <person name="Klopp C."/>
            <person name="Donnadieu C."/>
            <person name="Roques C."/>
            <person name="Bouchez O."/>
            <person name="Lampietro C."/>
            <person name="Jouanno E."/>
            <person name="Herpin A."/>
            <person name="Louis A."/>
            <person name="Berthelot C."/>
            <person name="Parey E."/>
            <person name="Roest-Crollius H."/>
            <person name="Braasch I."/>
            <person name="Postlethwait J."/>
            <person name="Robinson-Rechavi M."/>
            <person name="Echchiki A."/>
            <person name="Begum T."/>
            <person name="Montfort J."/>
            <person name="Schartl M."/>
            <person name="Bobe J."/>
            <person name="Guiguen Y."/>
        </authorList>
    </citation>
    <scope>NUCLEOTIDE SEQUENCE [LARGE SCALE GENOMIC DNA]</scope>
    <source>
        <strain evidence="2">M_S1</strain>
        <tissue evidence="2">Blood</tissue>
    </source>
</reference>
<proteinExistence type="predicted"/>
<feature type="transmembrane region" description="Helical" evidence="1">
    <location>
        <begin position="7"/>
        <end position="25"/>
    </location>
</feature>
<protein>
    <submittedName>
        <fullName evidence="2">Uncharacterized protein</fullName>
    </submittedName>
</protein>
<keyword evidence="3" id="KW-1185">Reference proteome</keyword>
<comment type="caution">
    <text evidence="2">The sequence shown here is derived from an EMBL/GenBank/DDBJ whole genome shotgun (WGS) entry which is preliminary data.</text>
</comment>
<keyword evidence="1" id="KW-0472">Membrane</keyword>
<dbReference type="AlphaFoldDB" id="A0A7J5ZZE6"/>
<accession>A0A7J5ZZE6</accession>
<gene>
    <name evidence="2" type="ORF">AMELA_G00232660</name>
</gene>
<evidence type="ECO:0000256" key="1">
    <source>
        <dbReference type="SAM" id="Phobius"/>
    </source>
</evidence>
<sequence length="102" mass="11434">MIFVLKTLLGIIPSVIYIGIVFLLFSCSNMCSHFRPRKDAKLGCSSRELTSTDSQLHRASSLWPFWKIESHGLVLLHQTSPLLAHVPHVLGHCPHSESLAHH</sequence>
<dbReference type="PROSITE" id="PS51257">
    <property type="entry name" value="PROKAR_LIPOPROTEIN"/>
    <property type="match status" value="1"/>
</dbReference>
<dbReference type="EMBL" id="JAAGNN010000021">
    <property type="protein sequence ID" value="KAF4075281.1"/>
    <property type="molecule type" value="Genomic_DNA"/>
</dbReference>
<evidence type="ECO:0000313" key="2">
    <source>
        <dbReference type="EMBL" id="KAF4075281.1"/>
    </source>
</evidence>
<keyword evidence="1" id="KW-1133">Transmembrane helix</keyword>